<evidence type="ECO:0000313" key="4">
    <source>
        <dbReference type="EMBL" id="KRH92060.1"/>
    </source>
</evidence>
<dbReference type="GO" id="GO:0022627">
    <property type="term" value="C:cytosolic small ribosomal subunit"/>
    <property type="evidence" value="ECO:0007669"/>
    <property type="project" value="TreeGrafter"/>
</dbReference>
<dbReference type="InterPro" id="IPR036388">
    <property type="entry name" value="WH-like_DNA-bd_sf"/>
</dbReference>
<keyword evidence="2 4" id="KW-0689">Ribosomal protein</keyword>
<evidence type="ECO:0000256" key="2">
    <source>
        <dbReference type="ARBA" id="ARBA00022980"/>
    </source>
</evidence>
<dbReference type="Proteomes" id="UP000051530">
    <property type="component" value="Unassembled WGS sequence"/>
</dbReference>
<keyword evidence="5" id="KW-1185">Reference proteome</keyword>
<dbReference type="VEuPathDB" id="MicrosporidiaDB:M153_12892000590"/>
<dbReference type="PANTHER" id="PTHR11710:SF0">
    <property type="entry name" value="40S RIBOSOMAL PROTEIN S19"/>
    <property type="match status" value="1"/>
</dbReference>
<evidence type="ECO:0000313" key="5">
    <source>
        <dbReference type="Proteomes" id="UP000051530"/>
    </source>
</evidence>
<comment type="caution">
    <text evidence="4">The sequence shown here is derived from an EMBL/GenBank/DDBJ whole genome shotgun (WGS) entry which is preliminary data.</text>
</comment>
<proteinExistence type="inferred from homology"/>
<dbReference type="InterPro" id="IPR036390">
    <property type="entry name" value="WH_DNA-bd_sf"/>
</dbReference>
<dbReference type="OrthoDB" id="428974at2759"/>
<dbReference type="GO" id="GO:0000028">
    <property type="term" value="P:ribosomal small subunit assembly"/>
    <property type="evidence" value="ECO:0007669"/>
    <property type="project" value="TreeGrafter"/>
</dbReference>
<dbReference type="SMART" id="SM01413">
    <property type="entry name" value="Ribosomal_S19e"/>
    <property type="match status" value="1"/>
</dbReference>
<dbReference type="SUPFAM" id="SSF46785">
    <property type="entry name" value="Winged helix' DNA-binding domain"/>
    <property type="match status" value="1"/>
</dbReference>
<dbReference type="GO" id="GO:0003735">
    <property type="term" value="F:structural constituent of ribosome"/>
    <property type="evidence" value="ECO:0007669"/>
    <property type="project" value="InterPro"/>
</dbReference>
<keyword evidence="3" id="KW-0687">Ribonucleoprotein</keyword>
<sequence>MSETNLVYTVDPVSLITCINSHLSNNDLLTRPKYFNILKTSVGKQNAPIQNDWLYTRAASLLRKIACFSYKKSDNNYKNLLSKKTKSKDRSDYFNIMTILSTYGCKKDRGTRPGKKVRCNKTHIISILEDFKKLNWIKKTTDGHFLLTEAGLEFINEMVGKCQK</sequence>
<dbReference type="Gene3D" id="1.10.10.10">
    <property type="entry name" value="Winged helix-like DNA-binding domain superfamily/Winged helix DNA-binding domain"/>
    <property type="match status" value="1"/>
</dbReference>
<gene>
    <name evidence="4" type="ORF">M153_12892000590</name>
</gene>
<evidence type="ECO:0000256" key="3">
    <source>
        <dbReference type="ARBA" id="ARBA00023274"/>
    </source>
</evidence>
<evidence type="ECO:0000256" key="1">
    <source>
        <dbReference type="ARBA" id="ARBA00010014"/>
    </source>
</evidence>
<dbReference type="InterPro" id="IPR001266">
    <property type="entry name" value="Ribosomal_eS19"/>
</dbReference>
<dbReference type="GO" id="GO:0006412">
    <property type="term" value="P:translation"/>
    <property type="evidence" value="ECO:0007669"/>
    <property type="project" value="InterPro"/>
</dbReference>
<dbReference type="PANTHER" id="PTHR11710">
    <property type="entry name" value="40S RIBOSOMAL PROTEIN S19"/>
    <property type="match status" value="1"/>
</dbReference>
<dbReference type="EMBL" id="LGUB01001251">
    <property type="protein sequence ID" value="KRH92060.1"/>
    <property type="molecule type" value="Genomic_DNA"/>
</dbReference>
<protein>
    <submittedName>
        <fullName evidence="4">40S ribosomal protein S19</fullName>
    </submittedName>
</protein>
<dbReference type="Pfam" id="PF01090">
    <property type="entry name" value="Ribosomal_S19e"/>
    <property type="match status" value="1"/>
</dbReference>
<dbReference type="AlphaFoldDB" id="A0A0R0LRE3"/>
<comment type="similarity">
    <text evidence="1">Belongs to the eukaryotic ribosomal protein eS19 family.</text>
</comment>
<reference evidence="4 5" key="1">
    <citation type="submission" date="2015-07" db="EMBL/GenBank/DDBJ databases">
        <title>The genome of Pseudoloma neurophilia, a relevant intracellular parasite of the zebrafish.</title>
        <authorList>
            <person name="Ndikumana S."/>
            <person name="Pelin A."/>
            <person name="Sanders J."/>
            <person name="Corradi N."/>
        </authorList>
    </citation>
    <scope>NUCLEOTIDE SEQUENCE [LARGE SCALE GENOMIC DNA]</scope>
    <source>
        <strain evidence="4 5">MK1</strain>
    </source>
</reference>
<dbReference type="GO" id="GO:0003723">
    <property type="term" value="F:RNA binding"/>
    <property type="evidence" value="ECO:0007669"/>
    <property type="project" value="TreeGrafter"/>
</dbReference>
<organism evidence="4 5">
    <name type="scientific">Pseudoloma neurophilia</name>
    <dbReference type="NCBI Taxonomy" id="146866"/>
    <lineage>
        <taxon>Eukaryota</taxon>
        <taxon>Fungi</taxon>
        <taxon>Fungi incertae sedis</taxon>
        <taxon>Microsporidia</taxon>
        <taxon>Pseudoloma</taxon>
    </lineage>
</organism>
<accession>A0A0R0LRE3</accession>
<name>A0A0R0LRE3_9MICR</name>